<protein>
    <submittedName>
        <fullName evidence="1">Uncharacterized protein</fullName>
    </submittedName>
</protein>
<dbReference type="AlphaFoldDB" id="A0A837FZI2"/>
<evidence type="ECO:0000313" key="1">
    <source>
        <dbReference type="EMBL" id="KJY67080.1"/>
    </source>
</evidence>
<accession>A0A837FZI2</accession>
<dbReference type="RefSeq" id="WP_045987403.1">
    <property type="nucleotide sequence ID" value="NZ_CP063052.1"/>
</dbReference>
<proteinExistence type="predicted"/>
<sequence>MAYLPFYITPEEFTELEDKYESEIREQEGSICWTSYNIDEEDRWLRKKYWFYPAALVSLLFIGVGLYADIEMWERMEGLALATMVGLSLGGFATYISFAVDDRFDYVLSSRGIVIKQQFGEPAWVPAAVKAMGGIGSIGCILLVIAIGPVALVGLGGFMLVSFTLLNRKPHDINREVVLSEQFMCSRYNRERGAICIFSRSDVCTPSTKHDGSVFRVLSKSWLYIFPDNNDRFEKVLRLLKDDLNLECIESNDKSVLFDWKKAPQEFKAFRHQREHYSMEDAVAKRDHPAPPPKKAR</sequence>
<reference evidence="1" key="1">
    <citation type="journal article" date="2015" name="BMC Genomics">
        <title>Genome mining reveals unlocked bioactive potential of marine Gram-negative bacteria.</title>
        <authorList>
            <person name="Machado H."/>
            <person name="Sonnenschein E.C."/>
            <person name="Melchiorsen J."/>
            <person name="Gram L."/>
        </authorList>
    </citation>
    <scope>NUCLEOTIDE SEQUENCE</scope>
    <source>
        <strain evidence="1">S2052</strain>
    </source>
</reference>
<name>A0A837FZI2_9VIBR</name>
<dbReference type="EMBL" id="JXXR01000029">
    <property type="protein sequence ID" value="KJY67080.1"/>
    <property type="molecule type" value="Genomic_DNA"/>
</dbReference>
<gene>
    <name evidence="1" type="ORF">TW71_23170</name>
</gene>
<organism evidence="1">
    <name type="scientific">Vibrio coralliilyticus</name>
    <dbReference type="NCBI Taxonomy" id="190893"/>
    <lineage>
        <taxon>Bacteria</taxon>
        <taxon>Pseudomonadati</taxon>
        <taxon>Pseudomonadota</taxon>
        <taxon>Gammaproteobacteria</taxon>
        <taxon>Vibrionales</taxon>
        <taxon>Vibrionaceae</taxon>
        <taxon>Vibrio</taxon>
    </lineage>
</organism>
<comment type="caution">
    <text evidence="1">The sequence shown here is derived from an EMBL/GenBank/DDBJ whole genome shotgun (WGS) entry which is preliminary data.</text>
</comment>